<comment type="similarity">
    <text evidence="1 4">Belongs to the aldehyde dehydrogenase family.</text>
</comment>
<name>A0A510XC78_9GAMM</name>
<evidence type="ECO:0000256" key="2">
    <source>
        <dbReference type="ARBA" id="ARBA00023002"/>
    </source>
</evidence>
<dbReference type="InterPro" id="IPR016161">
    <property type="entry name" value="Ald_DH/histidinol_DH"/>
</dbReference>
<dbReference type="Proteomes" id="UP000651738">
    <property type="component" value="Unassembled WGS sequence"/>
</dbReference>
<dbReference type="OrthoDB" id="9812625at2"/>
<dbReference type="CDD" id="cd07112">
    <property type="entry name" value="ALDH_GABALDH-PuuC"/>
    <property type="match status" value="1"/>
</dbReference>
<dbReference type="PANTHER" id="PTHR11699">
    <property type="entry name" value="ALDEHYDE DEHYDROGENASE-RELATED"/>
    <property type="match status" value="1"/>
</dbReference>
<comment type="caution">
    <text evidence="6">The sequence shown here is derived from an EMBL/GenBank/DDBJ whole genome shotgun (WGS) entry which is preliminary data.</text>
</comment>
<evidence type="ECO:0000313" key="6">
    <source>
        <dbReference type="EMBL" id="GEK49039.1"/>
    </source>
</evidence>
<evidence type="ECO:0000313" key="8">
    <source>
        <dbReference type="Proteomes" id="UP000321275"/>
    </source>
</evidence>
<dbReference type="Gene3D" id="3.40.309.10">
    <property type="entry name" value="Aldehyde Dehydrogenase, Chain A, domain 2"/>
    <property type="match status" value="1"/>
</dbReference>
<dbReference type="InterPro" id="IPR015590">
    <property type="entry name" value="Aldehyde_DH_dom"/>
</dbReference>
<dbReference type="EMBL" id="JAEDAF010000007">
    <property type="protein sequence ID" value="MBH8580221.1"/>
    <property type="molecule type" value="Genomic_DNA"/>
</dbReference>
<dbReference type="SUPFAM" id="SSF53720">
    <property type="entry name" value="ALDH-like"/>
    <property type="match status" value="1"/>
</dbReference>
<reference evidence="6 8" key="1">
    <citation type="submission" date="2019-07" db="EMBL/GenBank/DDBJ databases">
        <title>Whole genome shotgun sequence of Halomonas pacifica NBRC 102220.</title>
        <authorList>
            <person name="Hosoyama A."/>
            <person name="Uohara A."/>
            <person name="Ohji S."/>
            <person name="Ichikawa N."/>
        </authorList>
    </citation>
    <scope>NUCLEOTIDE SEQUENCE [LARGE SCALE GENOMIC DNA]</scope>
    <source>
        <strain evidence="6 8">NBRC 102220</strain>
    </source>
</reference>
<dbReference type="FunFam" id="3.40.605.10:FF:000026">
    <property type="entry name" value="Aldehyde dehydrogenase, putative"/>
    <property type="match status" value="1"/>
</dbReference>
<dbReference type="Pfam" id="PF00171">
    <property type="entry name" value="Aldedh"/>
    <property type="match status" value="1"/>
</dbReference>
<dbReference type="RefSeq" id="WP_146804359.1">
    <property type="nucleotide sequence ID" value="NZ_BJUK01000064.1"/>
</dbReference>
<keyword evidence="2 4" id="KW-0560">Oxidoreductase</keyword>
<dbReference type="InterPro" id="IPR016162">
    <property type="entry name" value="Ald_DH_N"/>
</dbReference>
<accession>A0A510XC78</accession>
<evidence type="ECO:0000313" key="7">
    <source>
        <dbReference type="EMBL" id="MBH8580221.1"/>
    </source>
</evidence>
<evidence type="ECO:0000259" key="5">
    <source>
        <dbReference type="Pfam" id="PF00171"/>
    </source>
</evidence>
<evidence type="ECO:0000256" key="3">
    <source>
        <dbReference type="PROSITE-ProRule" id="PRU10007"/>
    </source>
</evidence>
<dbReference type="Gene3D" id="3.40.605.10">
    <property type="entry name" value="Aldehyde Dehydrogenase, Chain A, domain 1"/>
    <property type="match status" value="1"/>
</dbReference>
<feature type="active site" evidence="3">
    <location>
        <position position="267"/>
    </location>
</feature>
<organism evidence="6 8">
    <name type="scientific">Bisbaumannia pacifica</name>
    <dbReference type="NCBI Taxonomy" id="77098"/>
    <lineage>
        <taxon>Bacteria</taxon>
        <taxon>Pseudomonadati</taxon>
        <taxon>Pseudomonadota</taxon>
        <taxon>Gammaproteobacteria</taxon>
        <taxon>Oceanospirillales</taxon>
        <taxon>Halomonadaceae</taxon>
        <taxon>Bisbaumannia</taxon>
    </lineage>
</organism>
<dbReference type="PROSITE" id="PS00070">
    <property type="entry name" value="ALDEHYDE_DEHYDR_CYS"/>
    <property type="match status" value="1"/>
</dbReference>
<keyword evidence="8" id="KW-1185">Reference proteome</keyword>
<dbReference type="AlphaFoldDB" id="A0A510XC78"/>
<feature type="domain" description="Aldehyde dehydrogenase" evidence="5">
    <location>
        <begin position="35"/>
        <end position="490"/>
    </location>
</feature>
<dbReference type="EMBL" id="BJUK01000064">
    <property type="protein sequence ID" value="GEK49039.1"/>
    <property type="molecule type" value="Genomic_DNA"/>
</dbReference>
<dbReference type="InterPro" id="IPR029510">
    <property type="entry name" value="Ald_DH_CS_GLU"/>
</dbReference>
<proteinExistence type="inferred from homology"/>
<dbReference type="FunFam" id="3.40.605.10:FF:000001">
    <property type="entry name" value="Aldehyde dehydrogenase 1"/>
    <property type="match status" value="1"/>
</dbReference>
<evidence type="ECO:0000256" key="1">
    <source>
        <dbReference type="ARBA" id="ARBA00009986"/>
    </source>
</evidence>
<dbReference type="FunFam" id="3.40.309.10:FF:000012">
    <property type="entry name" value="Betaine aldehyde dehydrogenase"/>
    <property type="match status" value="1"/>
</dbReference>
<dbReference type="InterPro" id="IPR016163">
    <property type="entry name" value="Ald_DH_C"/>
</dbReference>
<dbReference type="InterPro" id="IPR016160">
    <property type="entry name" value="Ald_DH_CS_CYS"/>
</dbReference>
<dbReference type="PROSITE" id="PS00687">
    <property type="entry name" value="ALDEHYDE_DEHYDR_GLU"/>
    <property type="match status" value="1"/>
</dbReference>
<gene>
    <name evidence="6" type="ORF">HPA02_33220</name>
    <name evidence="7" type="ORF">I7V36_08960</name>
</gene>
<dbReference type="GO" id="GO:0004030">
    <property type="term" value="F:aldehyde dehydrogenase [NAD(P)+] activity"/>
    <property type="evidence" value="ECO:0007669"/>
    <property type="project" value="UniProtKB-ARBA"/>
</dbReference>
<protein>
    <submittedName>
        <fullName evidence="6">Aldehyde dehydrogenase</fullName>
    </submittedName>
</protein>
<sequence length="495" mass="52384">MAAHDLSYWRDLRTRLSLPGGAFIDGQRRDAADGATLTTWNPATGEAITEVAACGEAEVEAAVAAARASFEAGTWSRAAPAHRKAVLQRLAALMMEHQDELALLETLDTGKPISDAHGIDIPGAAGCFAWYAEATDKLYGEVAPTDGDNLATITREALGVVAAVIPWNFPLDITAWKLAPALAAGNSVILKPAEQSPLTGLRLAELAKQAGLPDGVFNVLPGHGHITGQALGLHGDVDCLTFTGSTATGKRFLDYAARSNMKQVWLECGGKSPNLIFADCDVEAAAAAAVQGIYFNQGEVCSANSRILVQREIKEAFVAHFVAAAAKLKVGDPLDPQTNVGSLIDNDHAQRVRGFIRLGVEEGANLALGEAPAADAEGAFVSPTLFEGVTPQMTIAREEIFGPVAALIEFADEDEAVAIANDSIYGLAASVWTENLSRAHRVSRRLRAGTVSVNTVDAIDFSTPFGGYKQSGFGRDLSLHALDKFTQLKTTWVRL</sequence>
<dbReference type="Proteomes" id="UP000321275">
    <property type="component" value="Unassembled WGS sequence"/>
</dbReference>
<evidence type="ECO:0000256" key="4">
    <source>
        <dbReference type="RuleBase" id="RU003345"/>
    </source>
</evidence>
<evidence type="ECO:0000313" key="9">
    <source>
        <dbReference type="Proteomes" id="UP000651738"/>
    </source>
</evidence>
<reference evidence="7 9" key="2">
    <citation type="submission" date="2020-12" db="EMBL/GenBank/DDBJ databases">
        <title>Draft genome sequence of Halomonas pacifica strain CARE-V15.</title>
        <authorList>
            <person name="Vignesh N."/>
            <person name="Thabitha A."/>
            <person name="Saravanan R."/>
            <person name="Manigandan V."/>
        </authorList>
    </citation>
    <scope>NUCLEOTIDE SEQUENCE [LARGE SCALE GENOMIC DNA]</scope>
    <source>
        <strain evidence="7 9">CARE-V15</strain>
    </source>
</reference>